<name>A0A430KVU7_9GAMM</name>
<gene>
    <name evidence="13 15" type="primary">leuC</name>
    <name evidence="15" type="ORF">EH243_01165</name>
</gene>
<dbReference type="InterPro" id="IPR015931">
    <property type="entry name" value="Acnase/IPM_dHydase_lsu_aba_1/3"/>
</dbReference>
<evidence type="ECO:0000256" key="4">
    <source>
        <dbReference type="ARBA" id="ARBA00011271"/>
    </source>
</evidence>
<dbReference type="GO" id="GO:0009098">
    <property type="term" value="P:L-leucine biosynthetic process"/>
    <property type="evidence" value="ECO:0007669"/>
    <property type="project" value="UniProtKB-UniRule"/>
</dbReference>
<protein>
    <recommendedName>
        <fullName evidence="13">3-isopropylmalate dehydratase large subunit</fullName>
        <ecNumber evidence="13">4.2.1.33</ecNumber>
    </recommendedName>
    <alternativeName>
        <fullName evidence="13">Alpha-IPM isomerase</fullName>
        <shortName evidence="13">IPMI</shortName>
    </alternativeName>
    <alternativeName>
        <fullName evidence="13">Isopropylmalate isomerase</fullName>
    </alternativeName>
</protein>
<dbReference type="InterPro" id="IPR033941">
    <property type="entry name" value="IPMI_cat"/>
</dbReference>
<feature type="binding site" evidence="13">
    <location>
        <position position="415"/>
    </location>
    <ligand>
        <name>[4Fe-4S] cluster</name>
        <dbReference type="ChEBI" id="CHEBI:49883"/>
    </ligand>
</feature>
<comment type="pathway">
    <text evidence="3 13">Amino-acid biosynthesis; L-leucine biosynthesis; L-leucine from 3-methyl-2-oxobutanoate: step 2/4.</text>
</comment>
<dbReference type="InterPro" id="IPR036008">
    <property type="entry name" value="Aconitase_4Fe-4S_dom"/>
</dbReference>
<keyword evidence="8 13" id="KW-0479">Metal-binding</keyword>
<evidence type="ECO:0000256" key="2">
    <source>
        <dbReference type="ARBA" id="ARBA00002695"/>
    </source>
</evidence>
<evidence type="ECO:0000259" key="14">
    <source>
        <dbReference type="Pfam" id="PF00330"/>
    </source>
</evidence>
<dbReference type="OrthoDB" id="9802769at2"/>
<dbReference type="Gene3D" id="3.30.499.10">
    <property type="entry name" value="Aconitase, domain 3"/>
    <property type="match status" value="2"/>
</dbReference>
<dbReference type="Proteomes" id="UP000283087">
    <property type="component" value="Unassembled WGS sequence"/>
</dbReference>
<dbReference type="PROSITE" id="PS00450">
    <property type="entry name" value="ACONITASE_1"/>
    <property type="match status" value="1"/>
</dbReference>
<reference evidence="15 16" key="1">
    <citation type="submission" date="2018-11" db="EMBL/GenBank/DDBJ databases">
        <title>The draft genome sequence of Amphritea opalescens ANRC-JH13T.</title>
        <authorList>
            <person name="Fang Z."/>
            <person name="Zhang Y."/>
            <person name="Han X."/>
        </authorList>
    </citation>
    <scope>NUCLEOTIDE SEQUENCE [LARGE SCALE GENOMIC DNA]</scope>
    <source>
        <strain evidence="15 16">ANRC-JH13</strain>
    </source>
</reference>
<dbReference type="GO" id="GO:0003861">
    <property type="term" value="F:3-isopropylmalate dehydratase activity"/>
    <property type="evidence" value="ECO:0007669"/>
    <property type="project" value="UniProtKB-UniRule"/>
</dbReference>
<dbReference type="AlphaFoldDB" id="A0A430KVU7"/>
<dbReference type="PANTHER" id="PTHR43822">
    <property type="entry name" value="HOMOACONITASE, MITOCHONDRIAL-RELATED"/>
    <property type="match status" value="1"/>
</dbReference>
<evidence type="ECO:0000313" key="16">
    <source>
        <dbReference type="Proteomes" id="UP000283087"/>
    </source>
</evidence>
<dbReference type="PANTHER" id="PTHR43822:SF9">
    <property type="entry name" value="3-ISOPROPYLMALATE DEHYDRATASE"/>
    <property type="match status" value="1"/>
</dbReference>
<dbReference type="Pfam" id="PF00330">
    <property type="entry name" value="Aconitase"/>
    <property type="match status" value="1"/>
</dbReference>
<dbReference type="NCBIfam" id="NF004016">
    <property type="entry name" value="PRK05478.1"/>
    <property type="match status" value="1"/>
</dbReference>
<dbReference type="FunFam" id="3.30.499.10:FF:000007">
    <property type="entry name" value="3-isopropylmalate dehydratase large subunit"/>
    <property type="match status" value="1"/>
</dbReference>
<dbReference type="EMBL" id="RQXW01000001">
    <property type="protein sequence ID" value="RTE67588.1"/>
    <property type="molecule type" value="Genomic_DNA"/>
</dbReference>
<keyword evidence="11 13" id="KW-0456">Lyase</keyword>
<evidence type="ECO:0000256" key="10">
    <source>
        <dbReference type="ARBA" id="ARBA00023014"/>
    </source>
</evidence>
<dbReference type="UniPathway" id="UPA00048">
    <property type="reaction ID" value="UER00071"/>
</dbReference>
<dbReference type="NCBIfam" id="NF009116">
    <property type="entry name" value="PRK12466.1"/>
    <property type="match status" value="1"/>
</dbReference>
<evidence type="ECO:0000256" key="1">
    <source>
        <dbReference type="ARBA" id="ARBA00000491"/>
    </source>
</evidence>
<evidence type="ECO:0000256" key="8">
    <source>
        <dbReference type="ARBA" id="ARBA00022723"/>
    </source>
</evidence>
<evidence type="ECO:0000256" key="3">
    <source>
        <dbReference type="ARBA" id="ARBA00004729"/>
    </source>
</evidence>
<accession>A0A430KVU7</accession>
<comment type="function">
    <text evidence="2 13">Catalyzes the isomerization between 2-isopropylmalate and 3-isopropylmalate, via the formation of 2-isopropylmaleate.</text>
</comment>
<comment type="caution">
    <text evidence="15">The sequence shown here is derived from an EMBL/GenBank/DDBJ whole genome shotgun (WGS) entry which is preliminary data.</text>
</comment>
<evidence type="ECO:0000256" key="6">
    <source>
        <dbReference type="ARBA" id="ARBA00022485"/>
    </source>
</evidence>
<keyword evidence="10 13" id="KW-0411">Iron-sulfur</keyword>
<evidence type="ECO:0000256" key="9">
    <source>
        <dbReference type="ARBA" id="ARBA00023004"/>
    </source>
</evidence>
<feature type="binding site" evidence="13">
    <location>
        <position position="412"/>
    </location>
    <ligand>
        <name>[4Fe-4S] cluster</name>
        <dbReference type="ChEBI" id="CHEBI:49883"/>
    </ligand>
</feature>
<feature type="domain" description="Aconitase/3-isopropylmalate dehydratase large subunit alpha/beta/alpha" evidence="14">
    <location>
        <begin position="8"/>
        <end position="462"/>
    </location>
</feature>
<organism evidence="15 16">
    <name type="scientific">Amphritea opalescens</name>
    <dbReference type="NCBI Taxonomy" id="2490544"/>
    <lineage>
        <taxon>Bacteria</taxon>
        <taxon>Pseudomonadati</taxon>
        <taxon>Pseudomonadota</taxon>
        <taxon>Gammaproteobacteria</taxon>
        <taxon>Oceanospirillales</taxon>
        <taxon>Oceanospirillaceae</taxon>
        <taxon>Amphritea</taxon>
    </lineage>
</organism>
<dbReference type="GO" id="GO:0051539">
    <property type="term" value="F:4 iron, 4 sulfur cluster binding"/>
    <property type="evidence" value="ECO:0007669"/>
    <property type="project" value="UniProtKB-KW"/>
</dbReference>
<feature type="binding site" evidence="13">
    <location>
        <position position="351"/>
    </location>
    <ligand>
        <name>[4Fe-4S] cluster</name>
        <dbReference type="ChEBI" id="CHEBI:49883"/>
    </ligand>
</feature>
<dbReference type="EC" id="4.2.1.33" evidence="13"/>
<comment type="catalytic activity">
    <reaction evidence="1 13">
        <text>(2R,3S)-3-isopropylmalate = (2S)-2-isopropylmalate</text>
        <dbReference type="Rhea" id="RHEA:32287"/>
        <dbReference type="ChEBI" id="CHEBI:1178"/>
        <dbReference type="ChEBI" id="CHEBI:35121"/>
        <dbReference type="EC" id="4.2.1.33"/>
    </reaction>
</comment>
<dbReference type="NCBIfam" id="TIGR00170">
    <property type="entry name" value="leuC"/>
    <property type="match status" value="1"/>
</dbReference>
<comment type="cofactor">
    <cofactor evidence="13">
        <name>[4Fe-4S] cluster</name>
        <dbReference type="ChEBI" id="CHEBI:49883"/>
    </cofactor>
    <text evidence="13">Binds 1 [4Fe-4S] cluster per subunit.</text>
</comment>
<dbReference type="InterPro" id="IPR018136">
    <property type="entry name" value="Aconitase_4Fe-4S_BS"/>
</dbReference>
<dbReference type="InterPro" id="IPR004430">
    <property type="entry name" value="3-IsopropMal_deHydase_lsu"/>
</dbReference>
<keyword evidence="16" id="KW-1185">Reference proteome</keyword>
<evidence type="ECO:0000256" key="7">
    <source>
        <dbReference type="ARBA" id="ARBA00022605"/>
    </source>
</evidence>
<keyword evidence="6 13" id="KW-0004">4Fe-4S</keyword>
<keyword evidence="5 13" id="KW-0432">Leucine biosynthesis</keyword>
<dbReference type="InterPro" id="IPR050067">
    <property type="entry name" value="IPM_dehydratase_rel_enz"/>
</dbReference>
<evidence type="ECO:0000256" key="11">
    <source>
        <dbReference type="ARBA" id="ARBA00023239"/>
    </source>
</evidence>
<dbReference type="PRINTS" id="PR00415">
    <property type="entry name" value="ACONITASE"/>
</dbReference>
<dbReference type="CDD" id="cd01583">
    <property type="entry name" value="IPMI"/>
    <property type="match status" value="1"/>
</dbReference>
<proteinExistence type="inferred from homology"/>
<keyword evidence="12 13" id="KW-0100">Branched-chain amino acid biosynthesis</keyword>
<evidence type="ECO:0000256" key="5">
    <source>
        <dbReference type="ARBA" id="ARBA00022430"/>
    </source>
</evidence>
<dbReference type="GO" id="GO:0046872">
    <property type="term" value="F:metal ion binding"/>
    <property type="evidence" value="ECO:0007669"/>
    <property type="project" value="UniProtKB-KW"/>
</dbReference>
<evidence type="ECO:0000313" key="15">
    <source>
        <dbReference type="EMBL" id="RTE67588.1"/>
    </source>
</evidence>
<dbReference type="SUPFAM" id="SSF53732">
    <property type="entry name" value="Aconitase iron-sulfur domain"/>
    <property type="match status" value="1"/>
</dbReference>
<evidence type="ECO:0000256" key="13">
    <source>
        <dbReference type="HAMAP-Rule" id="MF_01026"/>
    </source>
</evidence>
<dbReference type="PROSITE" id="PS01244">
    <property type="entry name" value="ACONITASE_2"/>
    <property type="match status" value="1"/>
</dbReference>
<comment type="subunit">
    <text evidence="4 13">Heterodimer of LeuC and LeuD.</text>
</comment>
<keyword evidence="7 13" id="KW-0028">Amino-acid biosynthesis</keyword>
<dbReference type="HAMAP" id="MF_01026">
    <property type="entry name" value="LeuC_type1"/>
    <property type="match status" value="1"/>
</dbReference>
<dbReference type="RefSeq" id="WP_126156799.1">
    <property type="nucleotide sequence ID" value="NZ_RQXW01000001.1"/>
</dbReference>
<sequence>MAGKTLYDKLFDSHLVRTNEDGSSLIYIDRQVLHEVTSPQAFEGLRLAGRKPWRVDANIATPDHNVPTTERSGGVDLIVDPVSKIQVKTLDANCDEFGILEFKMNDHRQGIVHVMAPEQGAILPGSTAVCGDSHTATLGALGALAHGIGTSEVEHVLATQCLITKKMQNMLIRVDGELGLGVTAKDVVLHIIGVIGTAGGTGYAIEFGGDVFRSMSMEGRMTVCNMAIEAGARVGLVAVDQITIDYFEGRPFAPKGEQWDQAVSEWRGLVSDSDAEFDAVVEINAADIEPQVTWGTSPEMVVGISGQVPNPDAEKDAVKVDGINRALKYMGLSADQKITDIQLDRVFIGSCTNSRIEDLRDAAKVVKGRKVAANIIQALVVPGSGLVKTQAEQEGLDKIFIEAGLEWREPGCSMCLAMNPDKLGNGEHCASTSNRNFEGRQGFGGRTHLVSPAMAAAAAVTGHFIDVRELI</sequence>
<comment type="similarity">
    <text evidence="13">Belongs to the aconitase/IPM isomerase family. LeuC type 1 subfamily.</text>
</comment>
<evidence type="ECO:0000256" key="12">
    <source>
        <dbReference type="ARBA" id="ARBA00023304"/>
    </source>
</evidence>
<dbReference type="InterPro" id="IPR001030">
    <property type="entry name" value="Acoase/IPM_deHydtase_lsu_aba"/>
</dbReference>
<keyword evidence="9 13" id="KW-0408">Iron</keyword>